<dbReference type="EMBL" id="JAGGMS010000001">
    <property type="protein sequence ID" value="MBP2185034.1"/>
    <property type="molecule type" value="Genomic_DNA"/>
</dbReference>
<dbReference type="RefSeq" id="WP_209667976.1">
    <property type="nucleotide sequence ID" value="NZ_JAGGMS010000001.1"/>
</dbReference>
<gene>
    <name evidence="2" type="ORF">JOM49_006560</name>
</gene>
<organism evidence="2 3">
    <name type="scientific">Amycolatopsis magusensis</name>
    <dbReference type="NCBI Taxonomy" id="882444"/>
    <lineage>
        <taxon>Bacteria</taxon>
        <taxon>Bacillati</taxon>
        <taxon>Actinomycetota</taxon>
        <taxon>Actinomycetes</taxon>
        <taxon>Pseudonocardiales</taxon>
        <taxon>Pseudonocardiaceae</taxon>
        <taxon>Amycolatopsis</taxon>
    </lineage>
</organism>
<evidence type="ECO:0000313" key="2">
    <source>
        <dbReference type="EMBL" id="MBP2185034.1"/>
    </source>
</evidence>
<dbReference type="InterPro" id="IPR046259">
    <property type="entry name" value="DUF6292"/>
</dbReference>
<accession>A0ABS4Q1Q3</accession>
<evidence type="ECO:0000259" key="1">
    <source>
        <dbReference type="Pfam" id="PF19809"/>
    </source>
</evidence>
<dbReference type="Proteomes" id="UP000741013">
    <property type="component" value="Unassembled WGS sequence"/>
</dbReference>
<comment type="caution">
    <text evidence="2">The sequence shown here is derived from an EMBL/GenBank/DDBJ whole genome shotgun (WGS) entry which is preliminary data.</text>
</comment>
<keyword evidence="3" id="KW-1185">Reference proteome</keyword>
<feature type="domain" description="DUF6292" evidence="1">
    <location>
        <begin position="20"/>
        <end position="105"/>
    </location>
</feature>
<reference evidence="2 3" key="1">
    <citation type="submission" date="2021-03" db="EMBL/GenBank/DDBJ databases">
        <title>Sequencing the genomes of 1000 actinobacteria strains.</title>
        <authorList>
            <person name="Klenk H.-P."/>
        </authorList>
    </citation>
    <scope>NUCLEOTIDE SEQUENCE [LARGE SCALE GENOMIC DNA]</scope>
    <source>
        <strain evidence="2 3">DSM 45510</strain>
    </source>
</reference>
<name>A0ABS4Q1Q3_9PSEU</name>
<dbReference type="Pfam" id="PF19809">
    <property type="entry name" value="DUF6292"/>
    <property type="match status" value="1"/>
</dbReference>
<proteinExistence type="predicted"/>
<protein>
    <recommendedName>
        <fullName evidence="1">DUF6292 domain-containing protein</fullName>
    </recommendedName>
</protein>
<evidence type="ECO:0000313" key="3">
    <source>
        <dbReference type="Proteomes" id="UP000741013"/>
    </source>
</evidence>
<sequence>MSSLIDSDVEYRFDRGLRGYLEAVTSALGIGLESCTVDLDTPVSAYIAIDWRLGRFPGRDLALIWDEQHGWAVTIEAGCGEDVIVLAYLGGEVLPDPRAVVRFLAALRADDHSLGQPDPPDLRAPGRHHELLDRLS</sequence>